<comment type="caution">
    <text evidence="1">The sequence shown here is derived from an EMBL/GenBank/DDBJ whole genome shotgun (WGS) entry which is preliminary data.</text>
</comment>
<sequence length="354" mass="42310">MDNQLELTDALPGLGEDLSEPFWRLAEVFRNQVFELCIIDEDDGQVGYYIPYMMNDAVESYLKIEKCHMTGVYKSDETEYTEGELLAEEKGYALIVRQARGNVFTLWFDEIHWTMNLYCYHEIGHFWRKGQEQWRQLVYMAGTLHDKYDYLGDAACNEREKELYRLIEFGPFRRWSPIQDDLEEKYPPTYEGIQCMKRIAEEAGDKRYQFMLRIYQKFPFRKLEQWLSQRLAKPSSEALYRTIYKKIREASLEYPKRRYKIEEQQKIDQQRREADAWLKKKGFRGSYPEYEKDNIWIQAVEQQPFTILEAPDYKFRIYFMISKCRKGQPQGNGGFFKGKDRSAAVKEFPSGIEG</sequence>
<reference evidence="1" key="1">
    <citation type="journal article" date="2021" name="PeerJ">
        <title>Extensive microbial diversity within the chicken gut microbiome revealed by metagenomics and culture.</title>
        <authorList>
            <person name="Gilroy R."/>
            <person name="Ravi A."/>
            <person name="Getino M."/>
            <person name="Pursley I."/>
            <person name="Horton D.L."/>
            <person name="Alikhan N.F."/>
            <person name="Baker D."/>
            <person name="Gharbi K."/>
            <person name="Hall N."/>
            <person name="Watson M."/>
            <person name="Adriaenssens E.M."/>
            <person name="Foster-Nyarko E."/>
            <person name="Jarju S."/>
            <person name="Secka A."/>
            <person name="Antonio M."/>
            <person name="Oren A."/>
            <person name="Chaudhuri R.R."/>
            <person name="La Ragione R."/>
            <person name="Hildebrand F."/>
            <person name="Pallen M.J."/>
        </authorList>
    </citation>
    <scope>NUCLEOTIDE SEQUENCE</scope>
    <source>
        <strain evidence="1">CHK191-13928</strain>
    </source>
</reference>
<dbReference type="Proteomes" id="UP000886721">
    <property type="component" value="Unassembled WGS sequence"/>
</dbReference>
<dbReference type="InterPro" id="IPR024538">
    <property type="entry name" value="DUF3878"/>
</dbReference>
<organism evidence="1 2">
    <name type="scientific">Candidatus Anaerostipes excrementavium</name>
    <dbReference type="NCBI Taxonomy" id="2838463"/>
    <lineage>
        <taxon>Bacteria</taxon>
        <taxon>Bacillati</taxon>
        <taxon>Bacillota</taxon>
        <taxon>Clostridia</taxon>
        <taxon>Lachnospirales</taxon>
        <taxon>Lachnospiraceae</taxon>
        <taxon>Anaerostipes</taxon>
    </lineage>
</organism>
<accession>A0A9D2B988</accession>
<name>A0A9D2B988_9FIRM</name>
<evidence type="ECO:0000313" key="1">
    <source>
        <dbReference type="EMBL" id="HIX67618.1"/>
    </source>
</evidence>
<proteinExistence type="predicted"/>
<gene>
    <name evidence="1" type="ORF">H9735_05750</name>
</gene>
<protein>
    <submittedName>
        <fullName evidence="1">DUF3878 family protein</fullName>
    </submittedName>
</protein>
<dbReference type="Pfam" id="PF12994">
    <property type="entry name" value="DUF3878"/>
    <property type="match status" value="1"/>
</dbReference>
<dbReference type="EMBL" id="DXEM01000016">
    <property type="protein sequence ID" value="HIX67618.1"/>
    <property type="molecule type" value="Genomic_DNA"/>
</dbReference>
<dbReference type="AlphaFoldDB" id="A0A9D2B988"/>
<reference evidence="1" key="2">
    <citation type="submission" date="2021-04" db="EMBL/GenBank/DDBJ databases">
        <authorList>
            <person name="Gilroy R."/>
        </authorList>
    </citation>
    <scope>NUCLEOTIDE SEQUENCE</scope>
    <source>
        <strain evidence="1">CHK191-13928</strain>
    </source>
</reference>
<evidence type="ECO:0000313" key="2">
    <source>
        <dbReference type="Proteomes" id="UP000886721"/>
    </source>
</evidence>